<proteinExistence type="predicted"/>
<reference evidence="2" key="2">
    <citation type="journal article" date="2024" name="Plant">
        <title>Genomic evolution and insights into agronomic trait innovations of Sesamum species.</title>
        <authorList>
            <person name="Miao H."/>
            <person name="Wang L."/>
            <person name="Qu L."/>
            <person name="Liu H."/>
            <person name="Sun Y."/>
            <person name="Le M."/>
            <person name="Wang Q."/>
            <person name="Wei S."/>
            <person name="Zheng Y."/>
            <person name="Lin W."/>
            <person name="Duan Y."/>
            <person name="Cao H."/>
            <person name="Xiong S."/>
            <person name="Wang X."/>
            <person name="Wei L."/>
            <person name="Li C."/>
            <person name="Ma Q."/>
            <person name="Ju M."/>
            <person name="Zhao R."/>
            <person name="Li G."/>
            <person name="Mu C."/>
            <person name="Tian Q."/>
            <person name="Mei H."/>
            <person name="Zhang T."/>
            <person name="Gao T."/>
            <person name="Zhang H."/>
        </authorList>
    </citation>
    <scope>NUCLEOTIDE SEQUENCE</scope>
    <source>
        <strain evidence="2">G02</strain>
    </source>
</reference>
<organism evidence="2">
    <name type="scientific">Sesamum radiatum</name>
    <name type="common">Black benniseed</name>
    <dbReference type="NCBI Taxonomy" id="300843"/>
    <lineage>
        <taxon>Eukaryota</taxon>
        <taxon>Viridiplantae</taxon>
        <taxon>Streptophyta</taxon>
        <taxon>Embryophyta</taxon>
        <taxon>Tracheophyta</taxon>
        <taxon>Spermatophyta</taxon>
        <taxon>Magnoliopsida</taxon>
        <taxon>eudicotyledons</taxon>
        <taxon>Gunneridae</taxon>
        <taxon>Pentapetalae</taxon>
        <taxon>asterids</taxon>
        <taxon>lamiids</taxon>
        <taxon>Lamiales</taxon>
        <taxon>Pedaliaceae</taxon>
        <taxon>Sesamum</taxon>
    </lineage>
</organism>
<dbReference type="PANTHER" id="PTHR48258:SF3">
    <property type="entry name" value="FK506-BINDING PROTEIN 4-LIKE ISOFORM X1"/>
    <property type="match status" value="1"/>
</dbReference>
<gene>
    <name evidence="2" type="ORF">Sradi_2515500</name>
</gene>
<dbReference type="AlphaFoldDB" id="A0AAW2SKE2"/>
<dbReference type="InterPro" id="IPR025452">
    <property type="entry name" value="DUF4218"/>
</dbReference>
<dbReference type="Pfam" id="PF13960">
    <property type="entry name" value="DUF4218"/>
    <property type="match status" value="1"/>
</dbReference>
<evidence type="ECO:0000313" key="2">
    <source>
        <dbReference type="EMBL" id="KAL0392927.1"/>
    </source>
</evidence>
<protein>
    <recommendedName>
        <fullName evidence="1">DUF4218 domain-containing protein</fullName>
    </recommendedName>
</protein>
<reference evidence="2" key="1">
    <citation type="submission" date="2020-06" db="EMBL/GenBank/DDBJ databases">
        <authorList>
            <person name="Li T."/>
            <person name="Hu X."/>
            <person name="Zhang T."/>
            <person name="Song X."/>
            <person name="Zhang H."/>
            <person name="Dai N."/>
            <person name="Sheng W."/>
            <person name="Hou X."/>
            <person name="Wei L."/>
        </authorList>
    </citation>
    <scope>NUCLEOTIDE SEQUENCE</scope>
    <source>
        <strain evidence="2">G02</strain>
        <tissue evidence="2">Leaf</tissue>
    </source>
</reference>
<evidence type="ECO:0000259" key="1">
    <source>
        <dbReference type="Pfam" id="PF13960"/>
    </source>
</evidence>
<feature type="domain" description="DUF4218" evidence="1">
    <location>
        <begin position="2"/>
        <end position="47"/>
    </location>
</feature>
<name>A0AAW2SKE2_SESRA</name>
<comment type="caution">
    <text evidence="2">The sequence shown here is derived from an EMBL/GenBank/DDBJ whole genome shotgun (WGS) entry which is preliminary data.</text>
</comment>
<dbReference type="EMBL" id="JACGWJ010000010">
    <property type="protein sequence ID" value="KAL0392927.1"/>
    <property type="molecule type" value="Genomic_DNA"/>
</dbReference>
<dbReference type="PANTHER" id="PTHR48258">
    <property type="entry name" value="DUF4218 DOMAIN-CONTAINING PROTEIN-RELATED"/>
    <property type="match status" value="1"/>
</dbReference>
<accession>A0AAW2SKE2</accession>
<sequence length="78" mass="9288">MALTLCKLERIFPLAFLDVMIHLMIHLASEAKLTGLVQYHWMFPFESEHVEELVAESGINVERHDLHFPRWFRKCVEH</sequence>